<dbReference type="PANTHER" id="PTHR38030">
    <property type="entry name" value="PROTOPORPHYRINOGEN IX DEHYDROGENASE [MENAQUINONE]"/>
    <property type="match status" value="1"/>
</dbReference>
<accession>A0A117L159</accession>
<dbReference type="Proteomes" id="UP000053911">
    <property type="component" value="Unassembled WGS sequence"/>
</dbReference>
<dbReference type="Gene3D" id="3.40.50.360">
    <property type="match status" value="1"/>
</dbReference>
<reference evidence="3" key="1">
    <citation type="journal article" date="2015" name="MBio">
        <title>Genome-Resolved Metagenomic Analysis Reveals Roles for Candidate Phyla and Other Microbial Community Members in Biogeochemical Transformations in Oil Reservoirs.</title>
        <authorList>
            <person name="Hu P."/>
            <person name="Tom L."/>
            <person name="Singh A."/>
            <person name="Thomas B.C."/>
            <person name="Baker B.J."/>
            <person name="Piceno Y.M."/>
            <person name="Andersen G.L."/>
            <person name="Banfield J.F."/>
        </authorList>
    </citation>
    <scope>NUCLEOTIDE SEQUENCE [LARGE SCALE GENOMIC DNA]</scope>
</reference>
<evidence type="ECO:0000259" key="1">
    <source>
        <dbReference type="Pfam" id="PF12724"/>
    </source>
</evidence>
<gene>
    <name evidence="2" type="ORF">XD54_1619</name>
</gene>
<dbReference type="PATRIC" id="fig|172049.5.peg.1090"/>
<dbReference type="GO" id="GO:0070819">
    <property type="term" value="F:menaquinone-dependent protoporphyrinogen oxidase activity"/>
    <property type="evidence" value="ECO:0007669"/>
    <property type="project" value="TreeGrafter"/>
</dbReference>
<evidence type="ECO:0000313" key="3">
    <source>
        <dbReference type="Proteomes" id="UP000053911"/>
    </source>
</evidence>
<comment type="caution">
    <text evidence="2">The sequence shown here is derived from an EMBL/GenBank/DDBJ whole genome shotgun (WGS) entry which is preliminary data.</text>
</comment>
<dbReference type="Pfam" id="PF12724">
    <property type="entry name" value="Flavodoxin_5"/>
    <property type="match status" value="1"/>
</dbReference>
<dbReference type="AlphaFoldDB" id="A0A117L159"/>
<dbReference type="InterPro" id="IPR052200">
    <property type="entry name" value="Protoporphyrinogen_IX_DH"/>
</dbReference>
<dbReference type="InterPro" id="IPR029039">
    <property type="entry name" value="Flavoprotein-like_sf"/>
</dbReference>
<dbReference type="GO" id="GO:0010181">
    <property type="term" value="F:FMN binding"/>
    <property type="evidence" value="ECO:0007669"/>
    <property type="project" value="TreeGrafter"/>
</dbReference>
<dbReference type="GO" id="GO:0006783">
    <property type="term" value="P:heme biosynthetic process"/>
    <property type="evidence" value="ECO:0007669"/>
    <property type="project" value="TreeGrafter"/>
</dbReference>
<organism evidence="2 3">
    <name type="scientific">Thermococcus sibiricus</name>
    <dbReference type="NCBI Taxonomy" id="172049"/>
    <lineage>
        <taxon>Archaea</taxon>
        <taxon>Methanobacteriati</taxon>
        <taxon>Methanobacteriota</taxon>
        <taxon>Thermococci</taxon>
        <taxon>Thermococcales</taxon>
        <taxon>Thermococcaceae</taxon>
        <taxon>Thermococcus</taxon>
    </lineage>
</organism>
<dbReference type="InterPro" id="IPR026816">
    <property type="entry name" value="Flavodoxin_dom"/>
</dbReference>
<dbReference type="RefSeq" id="WP_012766214.1">
    <property type="nucleotide sequence ID" value="NZ_LGFD01000036.1"/>
</dbReference>
<dbReference type="OMA" id="IHHGNTE"/>
<evidence type="ECO:0000313" key="2">
    <source>
        <dbReference type="EMBL" id="KUK17106.1"/>
    </source>
</evidence>
<dbReference type="PANTHER" id="PTHR38030:SF2">
    <property type="entry name" value="PROTOPORPHYRINOGEN IX DEHYDROGENASE [QUINONE]"/>
    <property type="match status" value="1"/>
</dbReference>
<dbReference type="EMBL" id="LGFD01000036">
    <property type="protein sequence ID" value="KUK17106.1"/>
    <property type="molecule type" value="Genomic_DNA"/>
</dbReference>
<dbReference type="SUPFAM" id="SSF52218">
    <property type="entry name" value="Flavoproteins"/>
    <property type="match status" value="1"/>
</dbReference>
<protein>
    <submittedName>
        <fullName evidence="2">Flavodoxin</fullName>
    </submittedName>
</protein>
<sequence>MNALIIYVSIHHRNTEKVAKIMAKTLEAELTKPWEIKPEELLKYDLIGFGSGIYYWKHHRALFKLVESLPRMKGKKAFIFSTAGINIPFINHRKLRSALRKKGFEIVGEFSCRGWDTNGWLEKIGGISKEHPNEKDLENARRFAEKLKSMI</sequence>
<dbReference type="GeneID" id="8095157"/>
<proteinExistence type="predicted"/>
<feature type="domain" description="Flavodoxin" evidence="1">
    <location>
        <begin position="4"/>
        <end position="83"/>
    </location>
</feature>
<name>A0A117L159_9EURY</name>